<dbReference type="Proteomes" id="UP000182100">
    <property type="component" value="Unassembled WGS sequence"/>
</dbReference>
<protein>
    <submittedName>
        <fullName evidence="2">Uncharacterized protein</fullName>
    </submittedName>
</protein>
<reference evidence="3" key="1">
    <citation type="submission" date="2016-10" db="EMBL/GenBank/DDBJ databases">
        <authorList>
            <person name="Varghese N."/>
            <person name="Submissions S."/>
        </authorList>
    </citation>
    <scope>NUCLEOTIDE SEQUENCE [LARGE SCALE GENOMIC DNA]</scope>
    <source>
        <strain evidence="3">CGMCC 4.3504</strain>
    </source>
</reference>
<name>A0A1G6PCU9_9ACTN</name>
<keyword evidence="3" id="KW-1185">Reference proteome</keyword>
<dbReference type="AlphaFoldDB" id="A0A1G6PCU9"/>
<gene>
    <name evidence="2" type="ORF">SAMN05216505_103509</name>
</gene>
<organism evidence="2 3">
    <name type="scientific">Streptomyces prasinopilosus</name>
    <dbReference type="NCBI Taxonomy" id="67344"/>
    <lineage>
        <taxon>Bacteria</taxon>
        <taxon>Bacillati</taxon>
        <taxon>Actinomycetota</taxon>
        <taxon>Actinomycetes</taxon>
        <taxon>Kitasatosporales</taxon>
        <taxon>Streptomycetaceae</taxon>
        <taxon>Streptomyces</taxon>
    </lineage>
</organism>
<accession>A0A1G6PCU9</accession>
<dbReference type="EMBL" id="FMZK01000003">
    <property type="protein sequence ID" value="SDC77404.1"/>
    <property type="molecule type" value="Genomic_DNA"/>
</dbReference>
<evidence type="ECO:0000256" key="1">
    <source>
        <dbReference type="SAM" id="MobiDB-lite"/>
    </source>
</evidence>
<dbReference type="STRING" id="67344.SAMN05216505_103509"/>
<proteinExistence type="predicted"/>
<sequence length="168" mass="17864">MRTGMRQGPEIWIRGPVGAPEPGPPEPARARAAARRFSWVGTHGGAGVTTLAAVHGGHDSGRSWPGPGDPRAVLLVARTHASGLDTVVPAVQAFRRGEVPHGLGLEGVVLVADAPGRLPRPLSRRIRHIESLIDVYRVPWVPEWRLGDLRGRPPREAGPLARLTGSGV</sequence>
<evidence type="ECO:0000313" key="3">
    <source>
        <dbReference type="Proteomes" id="UP000182100"/>
    </source>
</evidence>
<dbReference type="RefSeq" id="WP_074994253.1">
    <property type="nucleotide sequence ID" value="NZ_FMZK01000003.1"/>
</dbReference>
<feature type="region of interest" description="Disordered" evidence="1">
    <location>
        <begin position="1"/>
        <end position="27"/>
    </location>
</feature>
<evidence type="ECO:0000313" key="2">
    <source>
        <dbReference type="EMBL" id="SDC77404.1"/>
    </source>
</evidence>